<dbReference type="SUPFAM" id="SSF55785">
    <property type="entry name" value="PYP-like sensor domain (PAS domain)"/>
    <property type="match status" value="2"/>
</dbReference>
<evidence type="ECO:0000256" key="11">
    <source>
        <dbReference type="ARBA" id="ARBA00023170"/>
    </source>
</evidence>
<keyword evidence="8" id="KW-0418">Kinase</keyword>
<feature type="domain" description="PAC" evidence="14">
    <location>
        <begin position="718"/>
        <end position="770"/>
    </location>
</feature>
<comment type="catalytic activity">
    <reaction evidence="1">
        <text>ATP + protein L-histidine = ADP + protein N-phospho-L-histidine.</text>
        <dbReference type="EC" id="2.7.13.3"/>
    </reaction>
</comment>
<organism evidence="15 16">
    <name type="scientific">Aquimonas voraii</name>
    <dbReference type="NCBI Taxonomy" id="265719"/>
    <lineage>
        <taxon>Bacteria</taxon>
        <taxon>Pseudomonadati</taxon>
        <taxon>Pseudomonadota</taxon>
        <taxon>Gammaproteobacteria</taxon>
        <taxon>Lysobacterales</taxon>
        <taxon>Lysobacteraceae</taxon>
        <taxon>Aquimonas</taxon>
    </lineage>
</organism>
<keyword evidence="11" id="KW-0675">Receptor</keyword>
<evidence type="ECO:0000256" key="6">
    <source>
        <dbReference type="ARBA" id="ARBA00022606"/>
    </source>
</evidence>
<dbReference type="InterPro" id="IPR003661">
    <property type="entry name" value="HisK_dim/P_dom"/>
</dbReference>
<gene>
    <name evidence="15" type="ORF">SAMN04488509_1144</name>
</gene>
<comment type="similarity">
    <text evidence="2">In the N-terminal section; belongs to the phytochrome family.</text>
</comment>
<dbReference type="Gene3D" id="3.30.450.40">
    <property type="match status" value="1"/>
</dbReference>
<dbReference type="SMART" id="SM00091">
    <property type="entry name" value="PAS"/>
    <property type="match status" value="2"/>
</dbReference>
<dbReference type="Gene3D" id="3.30.450.270">
    <property type="match status" value="1"/>
</dbReference>
<dbReference type="InterPro" id="IPR036097">
    <property type="entry name" value="HisK_dim/P_sf"/>
</dbReference>
<keyword evidence="7" id="KW-0808">Transferase</keyword>
<dbReference type="Pfam" id="PF13188">
    <property type="entry name" value="PAS_8"/>
    <property type="match status" value="1"/>
</dbReference>
<dbReference type="GO" id="GO:0009881">
    <property type="term" value="F:photoreceptor activity"/>
    <property type="evidence" value="ECO:0007669"/>
    <property type="project" value="UniProtKB-KW"/>
</dbReference>
<evidence type="ECO:0000256" key="9">
    <source>
        <dbReference type="ARBA" id="ARBA00022991"/>
    </source>
</evidence>
<keyword evidence="6" id="KW-0716">Sensory transduction</keyword>
<dbReference type="Pfam" id="PF00360">
    <property type="entry name" value="PHY"/>
    <property type="match status" value="1"/>
</dbReference>
<dbReference type="InterPro" id="IPR043150">
    <property type="entry name" value="Phytochrome_PHY_sf"/>
</dbReference>
<dbReference type="AlphaFoldDB" id="A0A1G6ZI49"/>
<feature type="domain" description="Histidine kinase" evidence="13">
    <location>
        <begin position="806"/>
        <end position="1021"/>
    </location>
</feature>
<name>A0A1G6ZI49_9GAMM</name>
<dbReference type="SMART" id="SM00387">
    <property type="entry name" value="HATPase_c"/>
    <property type="match status" value="1"/>
</dbReference>
<dbReference type="GO" id="GO:0009584">
    <property type="term" value="P:detection of visible light"/>
    <property type="evidence" value="ECO:0007669"/>
    <property type="project" value="InterPro"/>
</dbReference>
<dbReference type="PANTHER" id="PTHR43711">
    <property type="entry name" value="TWO-COMPONENT HISTIDINE KINASE"/>
    <property type="match status" value="1"/>
</dbReference>
<dbReference type="Pfam" id="PF08446">
    <property type="entry name" value="PAS_2"/>
    <property type="match status" value="1"/>
</dbReference>
<dbReference type="Pfam" id="PF02518">
    <property type="entry name" value="HATPase_c"/>
    <property type="match status" value="1"/>
</dbReference>
<dbReference type="PROSITE" id="PS50046">
    <property type="entry name" value="PHYTOCHROME_2"/>
    <property type="match status" value="1"/>
</dbReference>
<dbReference type="GO" id="GO:0000155">
    <property type="term" value="F:phosphorelay sensor kinase activity"/>
    <property type="evidence" value="ECO:0007669"/>
    <property type="project" value="InterPro"/>
</dbReference>
<dbReference type="InterPro" id="IPR000014">
    <property type="entry name" value="PAS"/>
</dbReference>
<sequence length="1021" mass="111004">MRPDPILEAAERACAEEPIHRLGRSQSHGVILVCKAEDASIAMCSMNAESVLGIAPQQLLGRALARLSPRLDELARGVRAQGLWPDGTPMRRQARVALGPAAAVLEASVHAWDAAVIVELQPTRVDPDLVESDAASLIDSLSQKLAVAASVVELCDIACAEVQRMTGYQRVMAYEFDADWNGKVIAEQVRAGEPTAYLGLQFPASDIPPQARRLYASVHLRVIADADDEGMPLVGIAEAQPAPDLSHALLRSVSPMHLQYLRNMGVRATLAISLLVDGRLWGLLVAHDELPRVPPHAIVHALRVTCRVMGQMVGARLLALDYRQRLAEDQSLLDLIEGLQSKGSQFRSVAAAWQALKAEILAWFMADGGLLVEEGRVESIEAELQGSLEACVVHFMTQGRDAPLASSALAAAGVVEPGSAVSGALWIPFGRAGSGLLLWRREEPRSVFWGGDPNSPMEPSGRTERLGPRRSFAKWREVRRDESRPWSPAQLEAARRLGVQWRLLGLDEERRRAEHTVCLLQTGIMHIPDGLAIARGSADGRLEVLFANPPFDVLLNQGKASVGKTPAFLDGSWGDDETLAALRDALGRQRPIELEFAPAEGRWLSLSLTPTGTRDGEAPVWVALVRNISARKWQERAQSRQSLALQRSNDRYARILEASHDGMLTLDEGLGIDYCSPRLYEILEGYQSLVGRPFPGLFARGEDAEALISTSSTRSYVVRRESALRDGHGRERLCDIAMIPLRRDEGDSAGWLVMVSDISQRKALEDSLRKLNARLEAAVAERTAELVSAKESADAANRAKSEFLANMSHELRSPLHGILGFTRLLIDDPDLPEERQLNYLGKVERNAANLLLLVNDLLDSAKIEAHSFSIQRVHCDLVEIARAVAAEFQVDTGPASTIRLDLPGAAPCLVDPVRMAQVLRNLLANAVRFSPACSRIDVRVEGGDAGWRLLVLDCGPGIPADELESIFERFSQSSGTKTGAGGTGLGLQIARGICESHGGWLRASNRAGGGAEFEAWIPSGH</sequence>
<keyword evidence="10" id="KW-0902">Two-component regulatory system</keyword>
<dbReference type="InterPro" id="IPR013654">
    <property type="entry name" value="PAS_2"/>
</dbReference>
<accession>A0A1G6ZI49</accession>
<dbReference type="CDD" id="cd00082">
    <property type="entry name" value="HisKA"/>
    <property type="match status" value="1"/>
</dbReference>
<evidence type="ECO:0000259" key="12">
    <source>
        <dbReference type="PROSITE" id="PS50046"/>
    </source>
</evidence>
<feature type="domain" description="Phytochrome chromophore attachment site" evidence="12">
    <location>
        <begin position="150"/>
        <end position="311"/>
    </location>
</feature>
<dbReference type="PRINTS" id="PR00344">
    <property type="entry name" value="BCTRLSENSOR"/>
</dbReference>
<dbReference type="SUPFAM" id="SSF55874">
    <property type="entry name" value="ATPase domain of HSP90 chaperone/DNA topoisomerase II/histidine kinase"/>
    <property type="match status" value="1"/>
</dbReference>
<protein>
    <recommendedName>
        <fullName evidence="3">histidine kinase</fullName>
        <ecNumber evidence="3">2.7.13.3</ecNumber>
    </recommendedName>
</protein>
<evidence type="ECO:0000256" key="2">
    <source>
        <dbReference type="ARBA" id="ARBA00006402"/>
    </source>
</evidence>
<dbReference type="NCBIfam" id="TIGR00229">
    <property type="entry name" value="sensory_box"/>
    <property type="match status" value="1"/>
</dbReference>
<reference evidence="15 16" key="1">
    <citation type="submission" date="2016-10" db="EMBL/GenBank/DDBJ databases">
        <authorList>
            <person name="de Groot N.N."/>
        </authorList>
    </citation>
    <scope>NUCLEOTIDE SEQUENCE [LARGE SCALE GENOMIC DNA]</scope>
    <source>
        <strain evidence="15 16">DSM 16957</strain>
    </source>
</reference>
<dbReference type="InterPro" id="IPR001610">
    <property type="entry name" value="PAC"/>
</dbReference>
<dbReference type="PROSITE" id="PS50113">
    <property type="entry name" value="PAC"/>
    <property type="match status" value="1"/>
</dbReference>
<evidence type="ECO:0000313" key="15">
    <source>
        <dbReference type="EMBL" id="SDE01967.1"/>
    </source>
</evidence>
<dbReference type="SMART" id="SM00388">
    <property type="entry name" value="HisKA"/>
    <property type="match status" value="1"/>
</dbReference>
<evidence type="ECO:0000313" key="16">
    <source>
        <dbReference type="Proteomes" id="UP000199603"/>
    </source>
</evidence>
<dbReference type="InterPro" id="IPR029016">
    <property type="entry name" value="GAF-like_dom_sf"/>
</dbReference>
<dbReference type="InterPro" id="IPR035965">
    <property type="entry name" value="PAS-like_dom_sf"/>
</dbReference>
<dbReference type="InterPro" id="IPR013515">
    <property type="entry name" value="Phytochrome_cen-reg"/>
</dbReference>
<evidence type="ECO:0000256" key="7">
    <source>
        <dbReference type="ARBA" id="ARBA00022679"/>
    </source>
</evidence>
<keyword evidence="9" id="KW-0157">Chromophore</keyword>
<evidence type="ECO:0000256" key="4">
    <source>
        <dbReference type="ARBA" id="ARBA00022543"/>
    </source>
</evidence>
<dbReference type="InterPro" id="IPR003018">
    <property type="entry name" value="GAF"/>
</dbReference>
<dbReference type="SUPFAM" id="SSF55781">
    <property type="entry name" value="GAF domain-like"/>
    <property type="match status" value="2"/>
</dbReference>
<evidence type="ECO:0000256" key="10">
    <source>
        <dbReference type="ARBA" id="ARBA00023012"/>
    </source>
</evidence>
<keyword evidence="4" id="KW-0600">Photoreceptor protein</keyword>
<dbReference type="InterPro" id="IPR050736">
    <property type="entry name" value="Sensor_HK_Regulatory"/>
</dbReference>
<keyword evidence="16" id="KW-1185">Reference proteome</keyword>
<dbReference type="InterPro" id="IPR004358">
    <property type="entry name" value="Sig_transdc_His_kin-like_C"/>
</dbReference>
<evidence type="ECO:0000256" key="3">
    <source>
        <dbReference type="ARBA" id="ARBA00012438"/>
    </source>
</evidence>
<dbReference type="InterPro" id="IPR000700">
    <property type="entry name" value="PAS-assoc_C"/>
</dbReference>
<dbReference type="OrthoDB" id="9808408at2"/>
<dbReference type="PROSITE" id="PS50109">
    <property type="entry name" value="HIS_KIN"/>
    <property type="match status" value="1"/>
</dbReference>
<dbReference type="GO" id="GO:0006355">
    <property type="term" value="P:regulation of DNA-templated transcription"/>
    <property type="evidence" value="ECO:0007669"/>
    <property type="project" value="InterPro"/>
</dbReference>
<dbReference type="EC" id="2.7.13.3" evidence="3"/>
<keyword evidence="5" id="KW-0597">Phosphoprotein</keyword>
<dbReference type="Gene3D" id="1.10.287.130">
    <property type="match status" value="1"/>
</dbReference>
<dbReference type="Proteomes" id="UP000199603">
    <property type="component" value="Unassembled WGS sequence"/>
</dbReference>
<evidence type="ECO:0000256" key="8">
    <source>
        <dbReference type="ARBA" id="ARBA00022777"/>
    </source>
</evidence>
<dbReference type="InterPro" id="IPR003594">
    <property type="entry name" value="HATPase_dom"/>
</dbReference>
<dbReference type="Pfam" id="PF01590">
    <property type="entry name" value="GAF"/>
    <property type="match status" value="1"/>
</dbReference>
<dbReference type="CDD" id="cd00075">
    <property type="entry name" value="HATPase"/>
    <property type="match status" value="1"/>
</dbReference>
<dbReference type="SMART" id="SM00086">
    <property type="entry name" value="PAC"/>
    <property type="match status" value="2"/>
</dbReference>
<dbReference type="Gene3D" id="3.30.565.10">
    <property type="entry name" value="Histidine kinase-like ATPase, C-terminal domain"/>
    <property type="match status" value="1"/>
</dbReference>
<evidence type="ECO:0000256" key="5">
    <source>
        <dbReference type="ARBA" id="ARBA00022553"/>
    </source>
</evidence>
<dbReference type="Pfam" id="PF00512">
    <property type="entry name" value="HisKA"/>
    <property type="match status" value="1"/>
</dbReference>
<dbReference type="SUPFAM" id="SSF47384">
    <property type="entry name" value="Homodimeric domain of signal transducing histidine kinase"/>
    <property type="match status" value="1"/>
</dbReference>
<dbReference type="STRING" id="265719.SAMN04488509_1144"/>
<evidence type="ECO:0000259" key="14">
    <source>
        <dbReference type="PROSITE" id="PS50113"/>
    </source>
</evidence>
<dbReference type="InterPro" id="IPR005467">
    <property type="entry name" value="His_kinase_dom"/>
</dbReference>
<evidence type="ECO:0000256" key="1">
    <source>
        <dbReference type="ARBA" id="ARBA00000085"/>
    </source>
</evidence>
<dbReference type="InterPro" id="IPR016132">
    <property type="entry name" value="Phyto_chromo_attachment"/>
</dbReference>
<evidence type="ECO:0000259" key="13">
    <source>
        <dbReference type="PROSITE" id="PS50109"/>
    </source>
</evidence>
<proteinExistence type="inferred from homology"/>
<dbReference type="PANTHER" id="PTHR43711:SF1">
    <property type="entry name" value="HISTIDINE KINASE 1"/>
    <property type="match status" value="1"/>
</dbReference>
<dbReference type="InterPro" id="IPR036890">
    <property type="entry name" value="HATPase_C_sf"/>
</dbReference>
<dbReference type="EMBL" id="FNAG01000014">
    <property type="protein sequence ID" value="SDE01967.1"/>
    <property type="molecule type" value="Genomic_DNA"/>
</dbReference>
<dbReference type="SMART" id="SM00065">
    <property type="entry name" value="GAF"/>
    <property type="match status" value="1"/>
</dbReference>
<dbReference type="Gene3D" id="3.30.450.20">
    <property type="entry name" value="PAS domain"/>
    <property type="match status" value="3"/>
</dbReference>